<dbReference type="Proteomes" id="UP001558613">
    <property type="component" value="Unassembled WGS sequence"/>
</dbReference>
<keyword evidence="2" id="KW-0548">Nucleotidyltransferase</keyword>
<comment type="caution">
    <text evidence="8">The sequence shown here is derived from an EMBL/GenBank/DDBJ whole genome shotgun (WGS) entry which is preliminary data.</text>
</comment>
<proteinExistence type="predicted"/>
<dbReference type="Pfam" id="PF17917">
    <property type="entry name" value="RT_RNaseH"/>
    <property type="match status" value="1"/>
</dbReference>
<evidence type="ECO:0000259" key="7">
    <source>
        <dbReference type="Pfam" id="PF17917"/>
    </source>
</evidence>
<evidence type="ECO:0000256" key="4">
    <source>
        <dbReference type="ARBA" id="ARBA00022759"/>
    </source>
</evidence>
<evidence type="ECO:0000256" key="1">
    <source>
        <dbReference type="ARBA" id="ARBA00022679"/>
    </source>
</evidence>
<dbReference type="SUPFAM" id="SSF56672">
    <property type="entry name" value="DNA/RNA polymerases"/>
    <property type="match status" value="1"/>
</dbReference>
<keyword evidence="6" id="KW-0695">RNA-directed DNA polymerase</keyword>
<dbReference type="EMBL" id="JAYMGO010000009">
    <property type="protein sequence ID" value="KAL1268872.1"/>
    <property type="molecule type" value="Genomic_DNA"/>
</dbReference>
<keyword evidence="4" id="KW-0255">Endonuclease</keyword>
<name>A0ABR3MW72_9TELE</name>
<evidence type="ECO:0000313" key="8">
    <source>
        <dbReference type="EMBL" id="KAL1268872.1"/>
    </source>
</evidence>
<feature type="domain" description="Reverse transcriptase RNase H-like" evidence="7">
    <location>
        <begin position="2"/>
        <end position="71"/>
    </location>
</feature>
<evidence type="ECO:0000256" key="6">
    <source>
        <dbReference type="ARBA" id="ARBA00022918"/>
    </source>
</evidence>
<keyword evidence="3" id="KW-0540">Nuclease</keyword>
<protein>
    <recommendedName>
        <fullName evidence="7">Reverse transcriptase RNase H-like domain-containing protein</fullName>
    </recommendedName>
</protein>
<sequence>MLTTDASLTGWGAVMSGRSAQGLWEGHHLMWHINCLEMLAVFRALKHFLPDLRGHRVLVRTDNTSVVSYINRQGGYSHSAVINLACSIQFSKLSSPVVVGTVPEKASTSWTEFWDCASNHWSEMIMTLQMRFCLVGTAGSVIHKNPRSGSWNYVHIVDVEAAYGPSSEHTAAIGIELRQSVHRAGELRDNIYKKVSIVYANPSERLQHSISIEVFTNTMGDADIVQRLLEERPCTLDRAFEITHSSQGTGHMRQNCPLPRLNLESVTLALLWPTETQPTSTVLRVKDSGPEMCIHLLLYDMEVLPCWTAGSGGMVLSRLSYKTIKTH</sequence>
<keyword evidence="9" id="KW-1185">Reference proteome</keyword>
<dbReference type="CDD" id="cd09275">
    <property type="entry name" value="RNase_HI_RT_DIRS1"/>
    <property type="match status" value="1"/>
</dbReference>
<accession>A0ABR3MW72</accession>
<evidence type="ECO:0000313" key="9">
    <source>
        <dbReference type="Proteomes" id="UP001558613"/>
    </source>
</evidence>
<gene>
    <name evidence="8" type="ORF">QQF64_034235</name>
</gene>
<reference evidence="8 9" key="1">
    <citation type="submission" date="2023-09" db="EMBL/GenBank/DDBJ databases">
        <authorList>
            <person name="Wang M."/>
        </authorList>
    </citation>
    <scope>NUCLEOTIDE SEQUENCE [LARGE SCALE GENOMIC DNA]</scope>
    <source>
        <strain evidence="8">GT-2023</strain>
        <tissue evidence="8">Liver</tissue>
    </source>
</reference>
<evidence type="ECO:0000256" key="2">
    <source>
        <dbReference type="ARBA" id="ARBA00022695"/>
    </source>
</evidence>
<organism evidence="8 9">
    <name type="scientific">Cirrhinus molitorella</name>
    <name type="common">mud carp</name>
    <dbReference type="NCBI Taxonomy" id="172907"/>
    <lineage>
        <taxon>Eukaryota</taxon>
        <taxon>Metazoa</taxon>
        <taxon>Chordata</taxon>
        <taxon>Craniata</taxon>
        <taxon>Vertebrata</taxon>
        <taxon>Euteleostomi</taxon>
        <taxon>Actinopterygii</taxon>
        <taxon>Neopterygii</taxon>
        <taxon>Teleostei</taxon>
        <taxon>Ostariophysi</taxon>
        <taxon>Cypriniformes</taxon>
        <taxon>Cyprinidae</taxon>
        <taxon>Labeoninae</taxon>
        <taxon>Labeonini</taxon>
        <taxon>Cirrhinus</taxon>
    </lineage>
</organism>
<dbReference type="InterPro" id="IPR043502">
    <property type="entry name" value="DNA/RNA_pol_sf"/>
</dbReference>
<keyword evidence="1" id="KW-0808">Transferase</keyword>
<evidence type="ECO:0000256" key="3">
    <source>
        <dbReference type="ARBA" id="ARBA00022722"/>
    </source>
</evidence>
<keyword evidence="5" id="KW-0378">Hydrolase</keyword>
<dbReference type="InterPro" id="IPR041373">
    <property type="entry name" value="RT_RNaseH"/>
</dbReference>
<evidence type="ECO:0000256" key="5">
    <source>
        <dbReference type="ARBA" id="ARBA00022801"/>
    </source>
</evidence>